<dbReference type="KEGG" id="rjg:CCGE525_32895"/>
<keyword evidence="5 6" id="KW-0408">Iron</keyword>
<evidence type="ECO:0000256" key="5">
    <source>
        <dbReference type="ARBA" id="ARBA00023004"/>
    </source>
</evidence>
<evidence type="ECO:0000256" key="4">
    <source>
        <dbReference type="ARBA" id="ARBA00022982"/>
    </source>
</evidence>
<dbReference type="Gene3D" id="1.10.760.10">
    <property type="entry name" value="Cytochrome c-like domain"/>
    <property type="match status" value="1"/>
</dbReference>
<name>A0A387FXP0_9HYPH</name>
<protein>
    <submittedName>
        <fullName evidence="9">Cytochrome c family protein</fullName>
    </submittedName>
</protein>
<keyword evidence="7" id="KW-0732">Signal</keyword>
<organism evidence="9 10">
    <name type="scientific">Rhizobium jaguaris</name>
    <dbReference type="NCBI Taxonomy" id="1312183"/>
    <lineage>
        <taxon>Bacteria</taxon>
        <taxon>Pseudomonadati</taxon>
        <taxon>Pseudomonadota</taxon>
        <taxon>Alphaproteobacteria</taxon>
        <taxon>Hyphomicrobiales</taxon>
        <taxon>Rhizobiaceae</taxon>
        <taxon>Rhizobium/Agrobacterium group</taxon>
        <taxon>Rhizobium</taxon>
    </lineage>
</organism>
<keyword evidence="4" id="KW-0249">Electron transport</keyword>
<dbReference type="AlphaFoldDB" id="A0A387FXP0"/>
<dbReference type="EMBL" id="CP032695">
    <property type="protein sequence ID" value="AYG63449.1"/>
    <property type="molecule type" value="Genomic_DNA"/>
</dbReference>
<dbReference type="PANTHER" id="PTHR11961">
    <property type="entry name" value="CYTOCHROME C"/>
    <property type="match status" value="1"/>
</dbReference>
<dbReference type="InterPro" id="IPR036909">
    <property type="entry name" value="Cyt_c-like_dom_sf"/>
</dbReference>
<dbReference type="PROSITE" id="PS51007">
    <property type="entry name" value="CYTC"/>
    <property type="match status" value="1"/>
</dbReference>
<evidence type="ECO:0000256" key="3">
    <source>
        <dbReference type="ARBA" id="ARBA00022723"/>
    </source>
</evidence>
<dbReference type="GO" id="GO:0009055">
    <property type="term" value="F:electron transfer activity"/>
    <property type="evidence" value="ECO:0007669"/>
    <property type="project" value="InterPro"/>
</dbReference>
<dbReference type="InterPro" id="IPR002327">
    <property type="entry name" value="Cyt_c_1A/1B"/>
</dbReference>
<dbReference type="Pfam" id="PF00034">
    <property type="entry name" value="Cytochrom_C"/>
    <property type="match status" value="1"/>
</dbReference>
<keyword evidence="1" id="KW-0813">Transport</keyword>
<proteinExistence type="predicted"/>
<accession>A0A387FXP0</accession>
<evidence type="ECO:0000256" key="6">
    <source>
        <dbReference type="PROSITE-ProRule" id="PRU00433"/>
    </source>
</evidence>
<dbReference type="GO" id="GO:0046872">
    <property type="term" value="F:metal ion binding"/>
    <property type="evidence" value="ECO:0007669"/>
    <property type="project" value="UniProtKB-KW"/>
</dbReference>
<evidence type="ECO:0000256" key="7">
    <source>
        <dbReference type="SAM" id="SignalP"/>
    </source>
</evidence>
<dbReference type="PRINTS" id="PR00604">
    <property type="entry name" value="CYTCHRMECIAB"/>
</dbReference>
<sequence length="129" mass="13927">MSHRFLPICLLFAIASPLGALAQQGDATAGATIFKKCAICHIAETDQNKVGPSLNGLFGRTAGTHPNFAYSPAMQQAGKGGLVWDEATLRDYLHDPKAKVKGTKMTFVGLKDDTEITNLIAYLKQYSKQ</sequence>
<dbReference type="GO" id="GO:0020037">
    <property type="term" value="F:heme binding"/>
    <property type="evidence" value="ECO:0007669"/>
    <property type="project" value="InterPro"/>
</dbReference>
<evidence type="ECO:0000313" key="10">
    <source>
        <dbReference type="Proteomes" id="UP000282195"/>
    </source>
</evidence>
<keyword evidence="9" id="KW-0614">Plasmid</keyword>
<feature type="signal peptide" evidence="7">
    <location>
        <begin position="1"/>
        <end position="22"/>
    </location>
</feature>
<evidence type="ECO:0000256" key="1">
    <source>
        <dbReference type="ARBA" id="ARBA00022448"/>
    </source>
</evidence>
<dbReference type="RefSeq" id="WP_120708354.1">
    <property type="nucleotide sequence ID" value="NZ_CP032695.1"/>
</dbReference>
<geneLocation type="plasmid" evidence="10">
    <name>prccge525c</name>
</geneLocation>
<dbReference type="OrthoDB" id="9805828at2"/>
<gene>
    <name evidence="9" type="ORF">CCGE525_32895</name>
</gene>
<evidence type="ECO:0000256" key="2">
    <source>
        <dbReference type="ARBA" id="ARBA00022617"/>
    </source>
</evidence>
<dbReference type="Proteomes" id="UP000282195">
    <property type="component" value="Plasmid pRCCGE525c"/>
</dbReference>
<dbReference type="InterPro" id="IPR009056">
    <property type="entry name" value="Cyt_c-like_dom"/>
</dbReference>
<keyword evidence="3 6" id="KW-0479">Metal-binding</keyword>
<feature type="domain" description="Cytochrome c" evidence="8">
    <location>
        <begin position="25"/>
        <end position="127"/>
    </location>
</feature>
<dbReference type="SUPFAM" id="SSF46626">
    <property type="entry name" value="Cytochrome c"/>
    <property type="match status" value="1"/>
</dbReference>
<evidence type="ECO:0000313" key="9">
    <source>
        <dbReference type="EMBL" id="AYG63449.1"/>
    </source>
</evidence>
<evidence type="ECO:0000259" key="8">
    <source>
        <dbReference type="PROSITE" id="PS51007"/>
    </source>
</evidence>
<feature type="chain" id="PRO_5017363505" evidence="7">
    <location>
        <begin position="23"/>
        <end position="129"/>
    </location>
</feature>
<reference evidence="9 10" key="1">
    <citation type="submission" date="2018-10" db="EMBL/GenBank/DDBJ databases">
        <title>Rhizobium etli, R. leguminosarum and a new Rhizobium genospecies from Phaseolus dumosus.</title>
        <authorList>
            <person name="Ramirez-Puebla S.T."/>
            <person name="Rogel-Hernandez M.A."/>
            <person name="Guerrero G."/>
            <person name="Ormeno-Orrillo E."/>
            <person name="Martinez-Romero J.C."/>
            <person name="Negrete-Yankelevich S."/>
            <person name="Martinez-Romero E."/>
        </authorList>
    </citation>
    <scope>NUCLEOTIDE SEQUENCE [LARGE SCALE GENOMIC DNA]</scope>
    <source>
        <strain evidence="9 10">CCGE525</strain>
        <plasmid evidence="10">prccge525c</plasmid>
    </source>
</reference>
<keyword evidence="10" id="KW-1185">Reference proteome</keyword>
<keyword evidence="2 6" id="KW-0349">Heme</keyword>